<dbReference type="InterPro" id="IPR036864">
    <property type="entry name" value="Zn2-C6_fun-type_DNA-bd_sf"/>
</dbReference>
<dbReference type="InParanoid" id="C8VBJ6"/>
<dbReference type="InterPro" id="IPR051711">
    <property type="entry name" value="Stress_Response_Reg"/>
</dbReference>
<evidence type="ECO:0000256" key="5">
    <source>
        <dbReference type="ARBA" id="ARBA00023163"/>
    </source>
</evidence>
<dbReference type="OrthoDB" id="3990906at2759"/>
<evidence type="ECO:0000256" key="3">
    <source>
        <dbReference type="ARBA" id="ARBA00023015"/>
    </source>
</evidence>
<feature type="compositionally biased region" description="Polar residues" evidence="7">
    <location>
        <begin position="674"/>
        <end position="693"/>
    </location>
</feature>
<dbReference type="AlphaFoldDB" id="C8VBJ6"/>
<dbReference type="PROSITE" id="PS50048">
    <property type="entry name" value="ZN2_CY6_FUNGAL_2"/>
    <property type="match status" value="1"/>
</dbReference>
<dbReference type="Proteomes" id="UP000000560">
    <property type="component" value="Chromosome IV"/>
</dbReference>
<reference evidence="10" key="2">
    <citation type="journal article" date="2009" name="Fungal Genet. Biol.">
        <title>The 2008 update of the Aspergillus nidulans genome annotation: a community effort.</title>
        <authorList>
            <person name="Wortman J.R."/>
            <person name="Gilsenan J.M."/>
            <person name="Joardar V."/>
            <person name="Deegan J."/>
            <person name="Clutterbuck J."/>
            <person name="Andersen M.R."/>
            <person name="Archer D."/>
            <person name="Bencina M."/>
            <person name="Braus G."/>
            <person name="Coutinho P."/>
            <person name="von Dohren H."/>
            <person name="Doonan J."/>
            <person name="Driessen A.J."/>
            <person name="Durek P."/>
            <person name="Espeso E."/>
            <person name="Fekete E."/>
            <person name="Flipphi M."/>
            <person name="Estrada C.G."/>
            <person name="Geysens S."/>
            <person name="Goldman G."/>
            <person name="de Groot P.W."/>
            <person name="Hansen K."/>
            <person name="Harris S.D."/>
            <person name="Heinekamp T."/>
            <person name="Helmstaedt K."/>
            <person name="Henrissat B."/>
            <person name="Hofmann G."/>
            <person name="Homan T."/>
            <person name="Horio T."/>
            <person name="Horiuchi H."/>
            <person name="James S."/>
            <person name="Jones M."/>
            <person name="Karaffa L."/>
            <person name="Karanyi Z."/>
            <person name="Kato M."/>
            <person name="Keller N."/>
            <person name="Kelly D.E."/>
            <person name="Kiel J.A."/>
            <person name="Kim J.M."/>
            <person name="van der Klei I.J."/>
            <person name="Klis F.M."/>
            <person name="Kovalchuk A."/>
            <person name="Krasevec N."/>
            <person name="Kubicek C.P."/>
            <person name="Liu B."/>
            <person name="Maccabe A."/>
            <person name="Meyer V."/>
            <person name="Mirabito P."/>
            <person name="Miskei M."/>
            <person name="Mos M."/>
            <person name="Mullins J."/>
            <person name="Nelson D.R."/>
            <person name="Nielsen J."/>
            <person name="Oakley B.R."/>
            <person name="Osmani S.A."/>
            <person name="Pakula T."/>
            <person name="Paszewski A."/>
            <person name="Paulsen I."/>
            <person name="Pilsyk S."/>
            <person name="Pocsi I."/>
            <person name="Punt P.J."/>
            <person name="Ram A.F."/>
            <person name="Ren Q."/>
            <person name="Robellet X."/>
            <person name="Robson G."/>
            <person name="Seiboth B."/>
            <person name="van Solingen P."/>
            <person name="Specht T."/>
            <person name="Sun J."/>
            <person name="Taheri-Talesh N."/>
            <person name="Takeshita N."/>
            <person name="Ussery D."/>
            <person name="vanKuyk P.A."/>
            <person name="Visser H."/>
            <person name="van de Vondervoort P.J."/>
            <person name="de Vries R.P."/>
            <person name="Walton J."/>
            <person name="Xiang X."/>
            <person name="Xiong Y."/>
            <person name="Zeng A.P."/>
            <person name="Brandt B.W."/>
            <person name="Cornell M.J."/>
            <person name="van den Hondel C.A."/>
            <person name="Visser J."/>
            <person name="Oliver S.G."/>
            <person name="Turner G."/>
        </authorList>
    </citation>
    <scope>GENOME REANNOTATION</scope>
    <source>
        <strain evidence="10">FGSC A4 / ATCC 38163 / CBS 112.46 / NRRL 194 / M139</strain>
    </source>
</reference>
<accession>C8VBJ6</accession>
<feature type="domain" description="Zn(2)-C6 fungal-type" evidence="8">
    <location>
        <begin position="8"/>
        <end position="39"/>
    </location>
</feature>
<dbReference type="GO" id="GO:0000981">
    <property type="term" value="F:DNA-binding transcription factor activity, RNA polymerase II-specific"/>
    <property type="evidence" value="ECO:0007669"/>
    <property type="project" value="InterPro"/>
</dbReference>
<dbReference type="InterPro" id="IPR007219">
    <property type="entry name" value="XnlR_reg_dom"/>
</dbReference>
<dbReference type="CDD" id="cd00067">
    <property type="entry name" value="GAL4"/>
    <property type="match status" value="1"/>
</dbReference>
<keyword evidence="6" id="KW-0539">Nucleus</keyword>
<feature type="region of interest" description="Disordered" evidence="7">
    <location>
        <begin position="613"/>
        <end position="704"/>
    </location>
</feature>
<evidence type="ECO:0000256" key="4">
    <source>
        <dbReference type="ARBA" id="ARBA00023125"/>
    </source>
</evidence>
<feature type="compositionally biased region" description="Polar residues" evidence="7">
    <location>
        <begin position="615"/>
        <end position="662"/>
    </location>
</feature>
<dbReference type="KEGG" id="ani:ANIA_10957"/>
<dbReference type="PANTHER" id="PTHR47540:SF6">
    <property type="entry name" value="ZN(II)2CYS6 TRANSCRIPTION FACTOR (EUROFUNG)"/>
    <property type="match status" value="1"/>
</dbReference>
<protein>
    <submittedName>
        <fullName evidence="9">Zn(II)2Cys6 transcription factor (Eurofung)</fullName>
    </submittedName>
</protein>
<dbReference type="InterPro" id="IPR001138">
    <property type="entry name" value="Zn2Cys6_DnaBD"/>
</dbReference>
<dbReference type="CDD" id="cd12148">
    <property type="entry name" value="fungal_TF_MHR"/>
    <property type="match status" value="1"/>
</dbReference>
<dbReference type="GO" id="GO:0045944">
    <property type="term" value="P:positive regulation of transcription by RNA polymerase II"/>
    <property type="evidence" value="ECO:0000318"/>
    <property type="project" value="GO_Central"/>
</dbReference>
<gene>
    <name evidence="9" type="ORF">ANIA_10957</name>
</gene>
<dbReference type="Gene3D" id="4.10.240.10">
    <property type="entry name" value="Zn(2)-C6 fungal-type DNA-binding domain"/>
    <property type="match status" value="1"/>
</dbReference>
<keyword evidence="3" id="KW-0805">Transcription regulation</keyword>
<sequence>MKPARQFRCERCHSHKIKCSGDQPCTKCRSVGCADECQYPARDRQVKVSESYLEQVLAENQRLRAQSASSANTPEARPGAEPSHSRLCADGSDEVESEDEGNTGVRNPIIGDRAWFHAYDPSAPPIFVGEAACTAFATRFRQFLTGSNATAHIRRTQYVKEENIALANAGEIRWPSLQQARLLVQIAIRQISCIYHVLLRKSTLDKLEEIYRTGDFECTVNQCKFFALFAFGEAYSMRSEPASGSRVPGTSYFARSLSLVQVLPERTSITHLETLLLLSLFSYYLNRRHSAYVLIGSAMRLGLCIGLNHNIPESQLIDPVERQHRVRIWWTIYIFDRMWASKMGLPSQILDDDIHLDMPSSTLPKQIYEEQFTDAEYIKANINLARIVGETTAKVYSRRKYNETFLQRVQKLLKALKNWVDTLPEHLRLNVEDPEMNTKQVTSIHLAFNQVFLPGLRPYPTKSTNADIQCVILTTRPTLLHLLRLTETGNTTTSSTTTTKETISQPLQTLGEACIHAARHSHSLILTKWINGSLPVFGYFHAHYLFSSSLVLAMSAFVPLPLGSPADLNAFETGLEVLASMSENGNLAASEFYHNLVRVKECLDSWRAKKGLANGSGSASHNRGSQSQSQGPFGTATGSSAPLSPSNSLVRPAGQGQNSMPASLSGPIPGLLPTYNNTSIIAQNPNHNPTSSAPCALDGNDSSQSQVQGRVAGGFTTAMAFMEPTMQDFLAQTDLDLGLLNPVETFMDHVEGLYSGHEFS</sequence>
<dbReference type="OMA" id="NDTESMY"/>
<dbReference type="Pfam" id="PF00172">
    <property type="entry name" value="Zn_clus"/>
    <property type="match status" value="1"/>
</dbReference>
<dbReference type="Pfam" id="PF04082">
    <property type="entry name" value="Fungal_trans"/>
    <property type="match status" value="1"/>
</dbReference>
<dbReference type="GO" id="GO:0003677">
    <property type="term" value="F:DNA binding"/>
    <property type="evidence" value="ECO:0007669"/>
    <property type="project" value="UniProtKB-KW"/>
</dbReference>
<dbReference type="SMART" id="SM00066">
    <property type="entry name" value="GAL4"/>
    <property type="match status" value="1"/>
</dbReference>
<dbReference type="RefSeq" id="XP_050467973.1">
    <property type="nucleotide sequence ID" value="XM_050612009.1"/>
</dbReference>
<proteinExistence type="predicted"/>
<dbReference type="GO" id="GO:0005634">
    <property type="term" value="C:nucleus"/>
    <property type="evidence" value="ECO:0000318"/>
    <property type="project" value="GO_Central"/>
</dbReference>
<keyword evidence="5" id="KW-0804">Transcription</keyword>
<name>C8VBJ6_EMENI</name>
<evidence type="ECO:0000256" key="6">
    <source>
        <dbReference type="ARBA" id="ARBA00023242"/>
    </source>
</evidence>
<evidence type="ECO:0000256" key="1">
    <source>
        <dbReference type="ARBA" id="ARBA00004123"/>
    </source>
</evidence>
<reference evidence="10" key="1">
    <citation type="journal article" date="2005" name="Nature">
        <title>Sequencing of Aspergillus nidulans and comparative analysis with A. fumigatus and A. oryzae.</title>
        <authorList>
            <person name="Galagan J.E."/>
            <person name="Calvo S.E."/>
            <person name="Cuomo C."/>
            <person name="Ma L.J."/>
            <person name="Wortman J.R."/>
            <person name="Batzoglou S."/>
            <person name="Lee S.I."/>
            <person name="Basturkmen M."/>
            <person name="Spevak C.C."/>
            <person name="Clutterbuck J."/>
            <person name="Kapitonov V."/>
            <person name="Jurka J."/>
            <person name="Scazzocchio C."/>
            <person name="Farman M."/>
            <person name="Butler J."/>
            <person name="Purcell S."/>
            <person name="Harris S."/>
            <person name="Braus G.H."/>
            <person name="Draht O."/>
            <person name="Busch S."/>
            <person name="D'Enfert C."/>
            <person name="Bouchier C."/>
            <person name="Goldman G.H."/>
            <person name="Bell-Pedersen D."/>
            <person name="Griffiths-Jones S."/>
            <person name="Doonan J.H."/>
            <person name="Yu J."/>
            <person name="Vienken K."/>
            <person name="Pain A."/>
            <person name="Freitag M."/>
            <person name="Selker E.U."/>
            <person name="Archer D.B."/>
            <person name="Penalva M.A."/>
            <person name="Oakley B.R."/>
            <person name="Momany M."/>
            <person name="Tanaka T."/>
            <person name="Kumagai T."/>
            <person name="Asai K."/>
            <person name="Machida M."/>
            <person name="Nierman W.C."/>
            <person name="Denning D.W."/>
            <person name="Caddick M."/>
            <person name="Hynes M."/>
            <person name="Paoletti M."/>
            <person name="Fischer R."/>
            <person name="Miller B."/>
            <person name="Dyer P."/>
            <person name="Sachs M.S."/>
            <person name="Osmani S.A."/>
            <person name="Birren B.W."/>
        </authorList>
    </citation>
    <scope>NUCLEOTIDE SEQUENCE [LARGE SCALE GENOMIC DNA]</scope>
    <source>
        <strain evidence="10">FGSC A4 / ATCC 38163 / CBS 112.46 / NRRL 194 / M139</strain>
    </source>
</reference>
<comment type="subcellular location">
    <subcellularLocation>
        <location evidence="1">Nucleus</location>
    </subcellularLocation>
</comment>
<keyword evidence="10" id="KW-1185">Reference proteome</keyword>
<dbReference type="HOGENOM" id="CLU_006926_1_1_1"/>
<dbReference type="GO" id="GO:0008270">
    <property type="term" value="F:zinc ion binding"/>
    <property type="evidence" value="ECO:0007669"/>
    <property type="project" value="InterPro"/>
</dbReference>
<dbReference type="GeneID" id="74896698"/>
<feature type="region of interest" description="Disordered" evidence="7">
    <location>
        <begin position="63"/>
        <end position="106"/>
    </location>
</feature>
<dbReference type="GO" id="GO:0006351">
    <property type="term" value="P:DNA-templated transcription"/>
    <property type="evidence" value="ECO:0007669"/>
    <property type="project" value="InterPro"/>
</dbReference>
<feature type="compositionally biased region" description="Acidic residues" evidence="7">
    <location>
        <begin position="91"/>
        <end position="101"/>
    </location>
</feature>
<evidence type="ECO:0000313" key="10">
    <source>
        <dbReference type="Proteomes" id="UP000000560"/>
    </source>
</evidence>
<keyword evidence="4" id="KW-0238">DNA-binding</keyword>
<evidence type="ECO:0000259" key="8">
    <source>
        <dbReference type="PROSITE" id="PS50048"/>
    </source>
</evidence>
<dbReference type="VEuPathDB" id="FungiDB:AN10957"/>
<dbReference type="eggNOG" id="ENOG502RZ2S">
    <property type="taxonomic scope" value="Eukaryota"/>
</dbReference>
<dbReference type="EMBL" id="BN001304">
    <property type="protein sequence ID" value="CBF79534.1"/>
    <property type="molecule type" value="Genomic_DNA"/>
</dbReference>
<evidence type="ECO:0000256" key="7">
    <source>
        <dbReference type="SAM" id="MobiDB-lite"/>
    </source>
</evidence>
<keyword evidence="2" id="KW-0479">Metal-binding</keyword>
<dbReference type="PANTHER" id="PTHR47540">
    <property type="entry name" value="THIAMINE REPRESSIBLE GENES REGULATORY PROTEIN THI5"/>
    <property type="match status" value="1"/>
</dbReference>
<organism evidence="9 10">
    <name type="scientific">Emericella nidulans (strain FGSC A4 / ATCC 38163 / CBS 112.46 / NRRL 194 / M139)</name>
    <name type="common">Aspergillus nidulans</name>
    <dbReference type="NCBI Taxonomy" id="227321"/>
    <lineage>
        <taxon>Eukaryota</taxon>
        <taxon>Fungi</taxon>
        <taxon>Dikarya</taxon>
        <taxon>Ascomycota</taxon>
        <taxon>Pezizomycotina</taxon>
        <taxon>Eurotiomycetes</taxon>
        <taxon>Eurotiomycetidae</taxon>
        <taxon>Eurotiales</taxon>
        <taxon>Aspergillaceae</taxon>
        <taxon>Aspergillus</taxon>
        <taxon>Aspergillus subgen. Nidulantes</taxon>
    </lineage>
</organism>
<dbReference type="SMART" id="SM00906">
    <property type="entry name" value="Fungal_trans"/>
    <property type="match status" value="1"/>
</dbReference>
<evidence type="ECO:0000256" key="2">
    <source>
        <dbReference type="ARBA" id="ARBA00022723"/>
    </source>
</evidence>
<evidence type="ECO:0000313" key="9">
    <source>
        <dbReference type="EMBL" id="CBF79534.1"/>
    </source>
</evidence>
<feature type="compositionally biased region" description="Polar residues" evidence="7">
    <location>
        <begin position="63"/>
        <end position="73"/>
    </location>
</feature>